<evidence type="ECO:0000313" key="1">
    <source>
        <dbReference type="EMBL" id="QUI22979.1"/>
    </source>
</evidence>
<keyword evidence="2" id="KW-1185">Reference proteome</keyword>
<reference evidence="1" key="1">
    <citation type="submission" date="2020-07" db="EMBL/GenBank/DDBJ databases">
        <title>Vallitalea pronyensis genome.</title>
        <authorList>
            <person name="Postec A."/>
        </authorList>
    </citation>
    <scope>NUCLEOTIDE SEQUENCE</scope>
    <source>
        <strain evidence="1">FatNI3</strain>
    </source>
</reference>
<protein>
    <submittedName>
        <fullName evidence="1">Uncharacterized protein</fullName>
    </submittedName>
</protein>
<dbReference type="AlphaFoldDB" id="A0A8J8SH22"/>
<dbReference type="EMBL" id="CP058649">
    <property type="protein sequence ID" value="QUI22979.1"/>
    <property type="molecule type" value="Genomic_DNA"/>
</dbReference>
<accession>A0A8J8SH22</accession>
<dbReference type="KEGG" id="vpy:HZI73_12060"/>
<gene>
    <name evidence="1" type="ORF">HZI73_12060</name>
</gene>
<organism evidence="1 2">
    <name type="scientific">Vallitalea pronyensis</name>
    <dbReference type="NCBI Taxonomy" id="1348613"/>
    <lineage>
        <taxon>Bacteria</taxon>
        <taxon>Bacillati</taxon>
        <taxon>Bacillota</taxon>
        <taxon>Clostridia</taxon>
        <taxon>Lachnospirales</taxon>
        <taxon>Vallitaleaceae</taxon>
        <taxon>Vallitalea</taxon>
    </lineage>
</organism>
<proteinExistence type="predicted"/>
<dbReference type="Proteomes" id="UP000683246">
    <property type="component" value="Chromosome"/>
</dbReference>
<sequence>MTIDGYTIESYITNLTTGEEVSYDSLTEEEKLEVEQRMIGQMMKAIGYDITRMDMVDKRHK</sequence>
<evidence type="ECO:0000313" key="2">
    <source>
        <dbReference type="Proteomes" id="UP000683246"/>
    </source>
</evidence>
<dbReference type="RefSeq" id="WP_212698475.1">
    <property type="nucleotide sequence ID" value="NZ_CP058649.1"/>
</dbReference>
<name>A0A8J8SH22_9FIRM</name>